<evidence type="ECO:0000256" key="12">
    <source>
        <dbReference type="ARBA" id="ARBA00023172"/>
    </source>
</evidence>
<name>A0A6L5XBW4_9BACT</name>
<keyword evidence="12" id="KW-0233">DNA recombination</keyword>
<dbReference type="Proteomes" id="UP000483362">
    <property type="component" value="Unassembled WGS sequence"/>
</dbReference>
<dbReference type="InterPro" id="IPR011545">
    <property type="entry name" value="DEAD/DEAH_box_helicase_dom"/>
</dbReference>
<keyword evidence="6" id="KW-0227">DNA damage</keyword>
<dbReference type="GO" id="GO:0009378">
    <property type="term" value="F:four-way junction helicase activity"/>
    <property type="evidence" value="ECO:0007669"/>
    <property type="project" value="TreeGrafter"/>
</dbReference>
<evidence type="ECO:0000256" key="5">
    <source>
        <dbReference type="ARBA" id="ARBA00022741"/>
    </source>
</evidence>
<dbReference type="InterPro" id="IPR018982">
    <property type="entry name" value="RQC_domain"/>
</dbReference>
<dbReference type="PANTHER" id="PTHR13710:SF105">
    <property type="entry name" value="ATP-DEPENDENT DNA HELICASE Q1"/>
    <property type="match status" value="1"/>
</dbReference>
<dbReference type="EC" id="5.6.2.4" evidence="16"/>
<dbReference type="GO" id="GO:0009432">
    <property type="term" value="P:SOS response"/>
    <property type="evidence" value="ECO:0007669"/>
    <property type="project" value="UniProtKB-UniRule"/>
</dbReference>
<feature type="domain" description="Helicase C-terminal" evidence="19">
    <location>
        <begin position="217"/>
        <end position="367"/>
    </location>
</feature>
<dbReference type="SMART" id="SM00956">
    <property type="entry name" value="RQC"/>
    <property type="match status" value="1"/>
</dbReference>
<keyword evidence="4" id="KW-0479">Metal-binding</keyword>
<dbReference type="Gene3D" id="1.10.150.80">
    <property type="entry name" value="HRDC domain"/>
    <property type="match status" value="1"/>
</dbReference>
<comment type="catalytic activity">
    <reaction evidence="15">
        <text>Couples ATP hydrolysis with the unwinding of duplex DNA by translocating in the 3'-5' direction.</text>
        <dbReference type="EC" id="5.6.2.4"/>
    </reaction>
</comment>
<dbReference type="FunFam" id="3.40.50.300:FF:000296">
    <property type="entry name" value="ATP-dependent DNA helicase RecQ"/>
    <property type="match status" value="1"/>
</dbReference>
<evidence type="ECO:0000256" key="2">
    <source>
        <dbReference type="ARBA" id="ARBA00001947"/>
    </source>
</evidence>
<evidence type="ECO:0000313" key="20">
    <source>
        <dbReference type="EMBL" id="MSS17127.1"/>
    </source>
</evidence>
<dbReference type="SUPFAM" id="SSF52540">
    <property type="entry name" value="P-loop containing nucleoside triphosphate hydrolases"/>
    <property type="match status" value="1"/>
</dbReference>
<proteinExistence type="inferred from homology"/>
<dbReference type="Pfam" id="PF00271">
    <property type="entry name" value="Helicase_C"/>
    <property type="match status" value="1"/>
</dbReference>
<gene>
    <name evidence="20" type="primary">recQ</name>
    <name evidence="20" type="ORF">FYJ29_05025</name>
</gene>
<comment type="similarity">
    <text evidence="3">Belongs to the helicase family. RecQ subfamily.</text>
</comment>
<dbReference type="InterPro" id="IPR014001">
    <property type="entry name" value="Helicase_ATP-bd"/>
</dbReference>
<dbReference type="InterPro" id="IPR036388">
    <property type="entry name" value="WH-like_DNA-bd_sf"/>
</dbReference>
<dbReference type="GO" id="GO:0016787">
    <property type="term" value="F:hydrolase activity"/>
    <property type="evidence" value="ECO:0007669"/>
    <property type="project" value="UniProtKB-KW"/>
</dbReference>
<dbReference type="NCBIfam" id="TIGR01389">
    <property type="entry name" value="recQ"/>
    <property type="match status" value="1"/>
</dbReference>
<dbReference type="SUPFAM" id="SSF47819">
    <property type="entry name" value="HRDC-like"/>
    <property type="match status" value="1"/>
</dbReference>
<dbReference type="Pfam" id="PF16124">
    <property type="entry name" value="RecQ_Zn_bind"/>
    <property type="match status" value="1"/>
</dbReference>
<keyword evidence="21" id="KW-1185">Reference proteome</keyword>
<accession>A0A6L5XBW4</accession>
<organism evidence="20 21">
    <name type="scientific">Sodaliphilus pleomorphus</name>
    <dbReference type="NCBI Taxonomy" id="2606626"/>
    <lineage>
        <taxon>Bacteria</taxon>
        <taxon>Pseudomonadati</taxon>
        <taxon>Bacteroidota</taxon>
        <taxon>Bacteroidia</taxon>
        <taxon>Bacteroidales</taxon>
        <taxon>Muribaculaceae</taxon>
        <taxon>Sodaliphilus</taxon>
    </lineage>
</organism>
<evidence type="ECO:0000256" key="14">
    <source>
        <dbReference type="ARBA" id="ARBA00023235"/>
    </source>
</evidence>
<evidence type="ECO:0000256" key="7">
    <source>
        <dbReference type="ARBA" id="ARBA00022801"/>
    </source>
</evidence>
<dbReference type="GO" id="GO:0043138">
    <property type="term" value="F:3'-5' DNA helicase activity"/>
    <property type="evidence" value="ECO:0007669"/>
    <property type="project" value="UniProtKB-EC"/>
</dbReference>
<dbReference type="AlphaFoldDB" id="A0A6L5XBW4"/>
<dbReference type="InterPro" id="IPR036390">
    <property type="entry name" value="WH_DNA-bd_sf"/>
</dbReference>
<evidence type="ECO:0000256" key="11">
    <source>
        <dbReference type="ARBA" id="ARBA00023125"/>
    </source>
</evidence>
<dbReference type="Pfam" id="PF00270">
    <property type="entry name" value="DEAD"/>
    <property type="match status" value="1"/>
</dbReference>
<dbReference type="InterPro" id="IPR002121">
    <property type="entry name" value="HRDC_dom"/>
</dbReference>
<evidence type="ECO:0000256" key="13">
    <source>
        <dbReference type="ARBA" id="ARBA00023204"/>
    </source>
</evidence>
<feature type="domain" description="Helicase ATP-binding" evidence="18">
    <location>
        <begin position="26"/>
        <end position="193"/>
    </location>
</feature>
<dbReference type="SMART" id="SM00490">
    <property type="entry name" value="HELICc"/>
    <property type="match status" value="1"/>
</dbReference>
<dbReference type="SMART" id="SM00341">
    <property type="entry name" value="HRDC"/>
    <property type="match status" value="1"/>
</dbReference>
<evidence type="ECO:0000256" key="8">
    <source>
        <dbReference type="ARBA" id="ARBA00022806"/>
    </source>
</evidence>
<evidence type="ECO:0000256" key="16">
    <source>
        <dbReference type="NCBIfam" id="TIGR01389"/>
    </source>
</evidence>
<keyword evidence="7 20" id="KW-0378">Hydrolase</keyword>
<keyword evidence="13" id="KW-0234">DNA repair</keyword>
<evidence type="ECO:0000259" key="18">
    <source>
        <dbReference type="PROSITE" id="PS51192"/>
    </source>
</evidence>
<comment type="cofactor">
    <cofactor evidence="2">
        <name>Zn(2+)</name>
        <dbReference type="ChEBI" id="CHEBI:29105"/>
    </cofactor>
</comment>
<dbReference type="InterPro" id="IPR032284">
    <property type="entry name" value="RecQ_Zn-bd"/>
</dbReference>
<evidence type="ECO:0000259" key="19">
    <source>
        <dbReference type="PROSITE" id="PS51194"/>
    </source>
</evidence>
<evidence type="ECO:0000256" key="15">
    <source>
        <dbReference type="ARBA" id="ARBA00034617"/>
    </source>
</evidence>
<dbReference type="GO" id="GO:0003677">
    <property type="term" value="F:DNA binding"/>
    <property type="evidence" value="ECO:0007669"/>
    <property type="project" value="UniProtKB-KW"/>
</dbReference>
<comment type="caution">
    <text evidence="20">The sequence shown here is derived from an EMBL/GenBank/DDBJ whole genome shotgun (WGS) entry which is preliminary data.</text>
</comment>
<keyword evidence="9" id="KW-0862">Zinc</keyword>
<sequence>MKARALACLRKFWGYPGFRPMQWDIIAHVMQGNDAVVLMPTGGGKSICYQVPALLSPGCTIVVSPLLALMKDQIDNLKGMGIPAASINSMQSEAENRDVAENVFKGFIKLLYISPERLLTELNSWSSSIAISLIAVDEAHCISHWGHDFRPEYSQLSVLKQRYPNVPVMALTATADKITRDDIKTQLNIPGAKMFVTSFDRPNISLNVKTEVSGQNKIKAIARFIEAHQGQSGIIYCMRRRDTESMAKKLNSLGIKAKPFHAGMTVLDKQHTQQEFINDDLPVICATIAFGMGIDKSNVRWIIHSNMPSNIESYYQEIGRAGRDGLPADALMFYSYGDVVTRMKMAQESGQQEVNMEKLRRMQQYAESTVCRRRILLSYFNERYDHDCGNCDVCNNPPQHIDGTIPVQMALSAILRTGERVGLTTAIDILRGSRKAEIVTAGWDRLKTYGVGHDLSFGTWNAYMLQMLQMGIIDVAYDESNHLKVTDYGRDILFGKKKVQLSVTTFRSKKATQPAPQDLPAMQASDEASDELLRDLKATRYALAKALHVPPYMIFSDKVLHVIAQEQPTTKIQFGTLYGIGEKKCESYWRQFTQVVSKWQARHK</sequence>
<dbReference type="InterPro" id="IPR001650">
    <property type="entry name" value="Helicase_C-like"/>
</dbReference>
<dbReference type="InterPro" id="IPR004589">
    <property type="entry name" value="DNA_helicase_ATP-dep_RecQ"/>
</dbReference>
<keyword evidence="10" id="KW-0067">ATP-binding</keyword>
<dbReference type="Pfam" id="PF00570">
    <property type="entry name" value="HRDC"/>
    <property type="match status" value="1"/>
</dbReference>
<feature type="domain" description="HRDC" evidence="17">
    <location>
        <begin position="526"/>
        <end position="604"/>
    </location>
</feature>
<keyword evidence="14" id="KW-0413">Isomerase</keyword>
<dbReference type="SMART" id="SM00487">
    <property type="entry name" value="DEXDc"/>
    <property type="match status" value="1"/>
</dbReference>
<dbReference type="CDD" id="cd17920">
    <property type="entry name" value="DEXHc_RecQ"/>
    <property type="match status" value="1"/>
</dbReference>
<dbReference type="PROSITE" id="PS51194">
    <property type="entry name" value="HELICASE_CTER"/>
    <property type="match status" value="1"/>
</dbReference>
<evidence type="ECO:0000256" key="3">
    <source>
        <dbReference type="ARBA" id="ARBA00005446"/>
    </source>
</evidence>
<dbReference type="GO" id="GO:0030894">
    <property type="term" value="C:replisome"/>
    <property type="evidence" value="ECO:0007669"/>
    <property type="project" value="TreeGrafter"/>
</dbReference>
<dbReference type="GO" id="GO:0043590">
    <property type="term" value="C:bacterial nucleoid"/>
    <property type="evidence" value="ECO:0007669"/>
    <property type="project" value="TreeGrafter"/>
</dbReference>
<protein>
    <recommendedName>
        <fullName evidence="16">DNA helicase RecQ</fullName>
        <ecNumber evidence="16">5.6.2.4</ecNumber>
    </recommendedName>
</protein>
<comment type="cofactor">
    <cofactor evidence="1">
        <name>Mg(2+)</name>
        <dbReference type="ChEBI" id="CHEBI:18420"/>
    </cofactor>
</comment>
<keyword evidence="11" id="KW-0238">DNA-binding</keyword>
<evidence type="ECO:0000313" key="21">
    <source>
        <dbReference type="Proteomes" id="UP000483362"/>
    </source>
</evidence>
<dbReference type="Gene3D" id="3.40.50.300">
    <property type="entry name" value="P-loop containing nucleotide triphosphate hydrolases"/>
    <property type="match status" value="2"/>
</dbReference>
<keyword evidence="5" id="KW-0547">Nucleotide-binding</keyword>
<evidence type="ECO:0000259" key="17">
    <source>
        <dbReference type="PROSITE" id="PS50967"/>
    </source>
</evidence>
<evidence type="ECO:0000256" key="4">
    <source>
        <dbReference type="ARBA" id="ARBA00022723"/>
    </source>
</evidence>
<dbReference type="NCBIfam" id="TIGR00614">
    <property type="entry name" value="recQ_fam"/>
    <property type="match status" value="1"/>
</dbReference>
<dbReference type="GO" id="GO:0006310">
    <property type="term" value="P:DNA recombination"/>
    <property type="evidence" value="ECO:0007669"/>
    <property type="project" value="UniProtKB-UniRule"/>
</dbReference>
<evidence type="ECO:0000256" key="1">
    <source>
        <dbReference type="ARBA" id="ARBA00001946"/>
    </source>
</evidence>
<dbReference type="PANTHER" id="PTHR13710">
    <property type="entry name" value="DNA HELICASE RECQ FAMILY MEMBER"/>
    <property type="match status" value="1"/>
</dbReference>
<dbReference type="GO" id="GO:0006281">
    <property type="term" value="P:DNA repair"/>
    <property type="evidence" value="ECO:0007669"/>
    <property type="project" value="UniProtKB-KW"/>
</dbReference>
<dbReference type="Pfam" id="PF09382">
    <property type="entry name" value="RQC"/>
    <property type="match status" value="1"/>
</dbReference>
<dbReference type="InterPro" id="IPR027417">
    <property type="entry name" value="P-loop_NTPase"/>
</dbReference>
<dbReference type="InterPro" id="IPR006293">
    <property type="entry name" value="DNA_helicase_ATP-dep_RecQ_bac"/>
</dbReference>
<dbReference type="InterPro" id="IPR010997">
    <property type="entry name" value="HRDC-like_sf"/>
</dbReference>
<evidence type="ECO:0000256" key="9">
    <source>
        <dbReference type="ARBA" id="ARBA00022833"/>
    </source>
</evidence>
<dbReference type="EMBL" id="VULT01000006">
    <property type="protein sequence ID" value="MSS17127.1"/>
    <property type="molecule type" value="Genomic_DNA"/>
</dbReference>
<dbReference type="GO" id="GO:0005524">
    <property type="term" value="F:ATP binding"/>
    <property type="evidence" value="ECO:0007669"/>
    <property type="project" value="UniProtKB-KW"/>
</dbReference>
<evidence type="ECO:0000256" key="6">
    <source>
        <dbReference type="ARBA" id="ARBA00022763"/>
    </source>
</evidence>
<dbReference type="SUPFAM" id="SSF46785">
    <property type="entry name" value="Winged helix' DNA-binding domain"/>
    <property type="match status" value="1"/>
</dbReference>
<dbReference type="PROSITE" id="PS50967">
    <property type="entry name" value="HRDC"/>
    <property type="match status" value="1"/>
</dbReference>
<reference evidence="20 21" key="1">
    <citation type="submission" date="2019-08" db="EMBL/GenBank/DDBJ databases">
        <title>In-depth cultivation of the pig gut microbiome towards novel bacterial diversity and tailored functional studies.</title>
        <authorList>
            <person name="Wylensek D."/>
            <person name="Hitch T.C.A."/>
            <person name="Clavel T."/>
        </authorList>
    </citation>
    <scope>NUCLEOTIDE SEQUENCE [LARGE SCALE GENOMIC DNA]</scope>
    <source>
        <strain evidence="20 21">Oil-RF-744-WCA-WT-10</strain>
    </source>
</reference>
<dbReference type="GO" id="GO:0005737">
    <property type="term" value="C:cytoplasm"/>
    <property type="evidence" value="ECO:0007669"/>
    <property type="project" value="TreeGrafter"/>
</dbReference>
<dbReference type="PROSITE" id="PS51192">
    <property type="entry name" value="HELICASE_ATP_BIND_1"/>
    <property type="match status" value="1"/>
</dbReference>
<dbReference type="GO" id="GO:0046872">
    <property type="term" value="F:metal ion binding"/>
    <property type="evidence" value="ECO:0007669"/>
    <property type="project" value="UniProtKB-KW"/>
</dbReference>
<evidence type="ECO:0000256" key="10">
    <source>
        <dbReference type="ARBA" id="ARBA00022840"/>
    </source>
</evidence>
<dbReference type="Gene3D" id="1.10.10.10">
    <property type="entry name" value="Winged helix-like DNA-binding domain superfamily/Winged helix DNA-binding domain"/>
    <property type="match status" value="1"/>
</dbReference>
<keyword evidence="8 20" id="KW-0347">Helicase</keyword>
<dbReference type="GO" id="GO:0006260">
    <property type="term" value="P:DNA replication"/>
    <property type="evidence" value="ECO:0007669"/>
    <property type="project" value="InterPro"/>
</dbReference>
<dbReference type="InterPro" id="IPR044876">
    <property type="entry name" value="HRDC_dom_sf"/>
</dbReference>